<feature type="transmembrane region" description="Helical" evidence="2">
    <location>
        <begin position="438"/>
        <end position="460"/>
    </location>
</feature>
<feature type="transmembrane region" description="Helical" evidence="2">
    <location>
        <begin position="588"/>
        <end position="614"/>
    </location>
</feature>
<feature type="transmembrane region" description="Helical" evidence="2">
    <location>
        <begin position="715"/>
        <end position="739"/>
    </location>
</feature>
<organism evidence="3 4">
    <name type="scientific">Thielaviopsis punctulata</name>
    <dbReference type="NCBI Taxonomy" id="72032"/>
    <lineage>
        <taxon>Eukaryota</taxon>
        <taxon>Fungi</taxon>
        <taxon>Dikarya</taxon>
        <taxon>Ascomycota</taxon>
        <taxon>Pezizomycotina</taxon>
        <taxon>Sordariomycetes</taxon>
        <taxon>Hypocreomycetidae</taxon>
        <taxon>Microascales</taxon>
        <taxon>Ceratocystidaceae</taxon>
        <taxon>Thielaviopsis</taxon>
    </lineage>
</organism>
<feature type="compositionally biased region" description="Low complexity" evidence="1">
    <location>
        <begin position="164"/>
        <end position="173"/>
    </location>
</feature>
<feature type="region of interest" description="Disordered" evidence="1">
    <location>
        <begin position="149"/>
        <end position="176"/>
    </location>
</feature>
<keyword evidence="4" id="KW-1185">Reference proteome</keyword>
<dbReference type="AlphaFoldDB" id="A0A0F4ZLZ1"/>
<keyword evidence="2" id="KW-0812">Transmembrane</keyword>
<dbReference type="PANTHER" id="PTHR37544:SF3">
    <property type="entry name" value="SPRAY"/>
    <property type="match status" value="1"/>
</dbReference>
<feature type="transmembrane region" description="Helical" evidence="2">
    <location>
        <begin position="870"/>
        <end position="895"/>
    </location>
</feature>
<feature type="transmembrane region" description="Helical" evidence="2">
    <location>
        <begin position="548"/>
        <end position="568"/>
    </location>
</feature>
<feature type="compositionally biased region" description="Low complexity" evidence="1">
    <location>
        <begin position="17"/>
        <end position="28"/>
    </location>
</feature>
<dbReference type="Proteomes" id="UP000033483">
    <property type="component" value="Unassembled WGS sequence"/>
</dbReference>
<evidence type="ECO:0000256" key="1">
    <source>
        <dbReference type="SAM" id="MobiDB-lite"/>
    </source>
</evidence>
<dbReference type="PANTHER" id="PTHR37544">
    <property type="entry name" value="SPRAY-RELATED"/>
    <property type="match status" value="1"/>
</dbReference>
<gene>
    <name evidence="3" type="ORF">TD95_002740</name>
</gene>
<feature type="compositionally biased region" description="Polar residues" evidence="1">
    <location>
        <begin position="48"/>
        <end position="57"/>
    </location>
</feature>
<evidence type="ECO:0000313" key="3">
    <source>
        <dbReference type="EMBL" id="KKA31240.1"/>
    </source>
</evidence>
<feature type="transmembrane region" description="Helical" evidence="2">
    <location>
        <begin position="816"/>
        <end position="839"/>
    </location>
</feature>
<keyword evidence="2" id="KW-0472">Membrane</keyword>
<dbReference type="OrthoDB" id="3248909at2759"/>
<feature type="compositionally biased region" description="Acidic residues" evidence="1">
    <location>
        <begin position="691"/>
        <end position="702"/>
    </location>
</feature>
<name>A0A0F4ZLZ1_9PEZI</name>
<dbReference type="EMBL" id="LAEV01000018">
    <property type="protein sequence ID" value="KKA31240.1"/>
    <property type="molecule type" value="Genomic_DNA"/>
</dbReference>
<accession>A0A0F4ZLZ1</accession>
<protein>
    <submittedName>
        <fullName evidence="3">Uncharacterized protein</fullName>
    </submittedName>
</protein>
<feature type="region of interest" description="Disordered" evidence="1">
    <location>
        <begin position="673"/>
        <end position="702"/>
    </location>
</feature>
<feature type="compositionally biased region" description="Pro residues" evidence="1">
    <location>
        <begin position="314"/>
        <end position="323"/>
    </location>
</feature>
<feature type="region of interest" description="Disordered" evidence="1">
    <location>
        <begin position="1"/>
        <end position="72"/>
    </location>
</feature>
<sequence length="992" mass="108090">MDWSSSPHTGGYTKAPSRSSTGSLSLSGSGSGSGSGGSFSQRIGEYNTRISTEYTQADSRHPHRSSQASVVSSRISNISDFDPFSSSFDENAFNTPVSPIRTEPWLTAAQSQVPFQSFPQSPPTLHTAASQVSMLTPSEHDLVAKASDVSLASSRSNSHRRSQSSRSRLSFSFKPRRPTITIPEEGDISLVSVLNQPATAHPSTEASAEFSAKSSAIRPFSMQVSSLSALDRNKLLTGGLGVGHERPSIRLHSSDLISAHAHATMPLRSPLASPFRIHDYAALEAGLNSIPSHYETAAAPMGANSSYCNSQSQLPPPPPPPPQQQQNQSGSTGGLLRSLTFRAMPALSRSKTIRNMGQAEANRLGQPVEVIIDEEDDDDEGMAIAADISIMTGPGTLDDSDQESGAKSSLSRAIPVKHKSEYFFPQPDWKPFSMRPMYLWFLVSLSFSLALTLEICIHIWHSGNPLYTTDAGRGMSRGAIFSTRFLPILVSVIFGVVWQMTDYEVKRLEAFYQMSRPGGALASRSINVDYVTNSSVLRPWQAYRMGHWAVMVSSAATQLAVSLVPAFASSSMTTRPSTSARAAYDIVIQPVFAHLLAVTLFVCGAAGFVLLFILGGRRSGLLGDPRGLAGIAAMAVVCHILHDFNGMDVATHPDLHRRLKSQRYMLQNNSLAPNATNPPLGLLKRGKTLGGEDDGPEKENIEDLVTPTKKNPHSVFLRAPGCVFFVVFLLGIAGTVVFYQLRMHHGSNSVTQMPGFMTLLSICAKLLWGNLDTQVRMLEPYYILSKRHAPPKTLTLDYTAIPFGYMPVQALFNGHWIMFLVGFGSVIVELLTVVLSTMWSTTPTSFSAGATGHVTDTEQQQQQQQQPSGLAFTLSVVFSLGILAYMAAVTILVWARRSHAFLPRRPNTIASALSYIHQSKMLCDFEGTSKFTTAQMEEKLKGLNKRYGLGMFKGRDGQTHVGVDEEELSGDYKHGLDYNKSSNPWNSSWEMY</sequence>
<evidence type="ECO:0000256" key="2">
    <source>
        <dbReference type="SAM" id="Phobius"/>
    </source>
</evidence>
<dbReference type="InterPro" id="IPR021840">
    <property type="entry name" value="DUF3433"/>
</dbReference>
<keyword evidence="2" id="KW-1133">Transmembrane helix</keyword>
<feature type="transmembrane region" description="Helical" evidence="2">
    <location>
        <begin position="480"/>
        <end position="498"/>
    </location>
</feature>
<evidence type="ECO:0000313" key="4">
    <source>
        <dbReference type="Proteomes" id="UP000033483"/>
    </source>
</evidence>
<comment type="caution">
    <text evidence="3">The sequence shown here is derived from an EMBL/GenBank/DDBJ whole genome shotgun (WGS) entry which is preliminary data.</text>
</comment>
<feature type="region of interest" description="Disordered" evidence="1">
    <location>
        <begin position="304"/>
        <end position="334"/>
    </location>
</feature>
<dbReference type="Pfam" id="PF11915">
    <property type="entry name" value="DUF3433"/>
    <property type="match status" value="2"/>
</dbReference>
<proteinExistence type="predicted"/>
<reference evidence="3 4" key="1">
    <citation type="submission" date="2015-03" db="EMBL/GenBank/DDBJ databases">
        <authorList>
            <person name="Radwan O."/>
            <person name="Al-Naeli F.A."/>
            <person name="Rendon G.A."/>
            <person name="Fields C."/>
        </authorList>
    </citation>
    <scope>NUCLEOTIDE SEQUENCE [LARGE SCALE GENOMIC DNA]</scope>
    <source>
        <strain evidence="3">CR-DP1</strain>
    </source>
</reference>